<dbReference type="InterPro" id="IPR013154">
    <property type="entry name" value="ADH-like_N"/>
</dbReference>
<dbReference type="InterPro" id="IPR005828">
    <property type="entry name" value="MFS_sugar_transport-like"/>
</dbReference>
<dbReference type="PANTHER" id="PTHR48022:SF23">
    <property type="entry name" value="MAJOR FACILITATOR SUPERFAMILY (MFS) PROFILE DOMAIN-CONTAINING PROTEIN"/>
    <property type="match status" value="1"/>
</dbReference>
<dbReference type="InterPro" id="IPR050360">
    <property type="entry name" value="MFS_Sugar_Transporters"/>
</dbReference>
<keyword evidence="3" id="KW-0813">Transport</keyword>
<feature type="transmembrane region" description="Helical" evidence="8">
    <location>
        <begin position="357"/>
        <end position="375"/>
    </location>
</feature>
<keyword evidence="4 8" id="KW-0812">Transmembrane</keyword>
<dbReference type="CDD" id="cd08249">
    <property type="entry name" value="enoyl_reductase_like"/>
    <property type="match status" value="1"/>
</dbReference>
<keyword evidence="5 8" id="KW-1133">Transmembrane helix</keyword>
<dbReference type="PROSITE" id="PS00217">
    <property type="entry name" value="SUGAR_TRANSPORT_2"/>
    <property type="match status" value="1"/>
</dbReference>
<feature type="transmembrane region" description="Helical" evidence="8">
    <location>
        <begin position="472"/>
        <end position="493"/>
    </location>
</feature>
<dbReference type="InterPro" id="IPR011032">
    <property type="entry name" value="GroES-like_sf"/>
</dbReference>
<name>A0A1Q3ETC5_LENED</name>
<dbReference type="PANTHER" id="PTHR48022">
    <property type="entry name" value="PLASTIDIC GLUCOSE TRANSPORTER 4"/>
    <property type="match status" value="1"/>
</dbReference>
<dbReference type="STRING" id="5353.A0A1Q3ETC5"/>
<dbReference type="Gene3D" id="3.40.50.720">
    <property type="entry name" value="NAD(P)-binding Rossmann-like Domain"/>
    <property type="match status" value="1"/>
</dbReference>
<proteinExistence type="inferred from homology"/>
<feature type="transmembrane region" description="Helical" evidence="8">
    <location>
        <begin position="802"/>
        <end position="823"/>
    </location>
</feature>
<dbReference type="SMART" id="SM00829">
    <property type="entry name" value="PKS_ER"/>
    <property type="match status" value="1"/>
</dbReference>
<evidence type="ECO:0000313" key="11">
    <source>
        <dbReference type="Proteomes" id="UP000188533"/>
    </source>
</evidence>
<dbReference type="Proteomes" id="UP000188533">
    <property type="component" value="Unassembled WGS sequence"/>
</dbReference>
<dbReference type="SUPFAM" id="SSF103473">
    <property type="entry name" value="MFS general substrate transporter"/>
    <property type="match status" value="1"/>
</dbReference>
<feature type="transmembrane region" description="Helical" evidence="8">
    <location>
        <begin position="537"/>
        <end position="559"/>
    </location>
</feature>
<feature type="transmembrane region" description="Helical" evidence="8">
    <location>
        <begin position="410"/>
        <end position="430"/>
    </location>
</feature>
<evidence type="ECO:0000256" key="1">
    <source>
        <dbReference type="ARBA" id="ARBA00004141"/>
    </source>
</evidence>
<organism evidence="10 11">
    <name type="scientific">Lentinula edodes</name>
    <name type="common">Shiitake mushroom</name>
    <name type="synonym">Lentinus edodes</name>
    <dbReference type="NCBI Taxonomy" id="5353"/>
    <lineage>
        <taxon>Eukaryota</taxon>
        <taxon>Fungi</taxon>
        <taxon>Dikarya</taxon>
        <taxon>Basidiomycota</taxon>
        <taxon>Agaricomycotina</taxon>
        <taxon>Agaricomycetes</taxon>
        <taxon>Agaricomycetidae</taxon>
        <taxon>Agaricales</taxon>
        <taxon>Marasmiineae</taxon>
        <taxon>Omphalotaceae</taxon>
        <taxon>Lentinula</taxon>
    </lineage>
</organism>
<dbReference type="GO" id="GO:0005351">
    <property type="term" value="F:carbohydrate:proton symporter activity"/>
    <property type="evidence" value="ECO:0007669"/>
    <property type="project" value="TreeGrafter"/>
</dbReference>
<feature type="transmembrane region" description="Helical" evidence="8">
    <location>
        <begin position="505"/>
        <end position="525"/>
    </location>
</feature>
<dbReference type="AlphaFoldDB" id="A0A1Q3ETC5"/>
<dbReference type="SUPFAM" id="SSF51735">
    <property type="entry name" value="NAD(P)-binding Rossmann-fold domains"/>
    <property type="match status" value="1"/>
</dbReference>
<dbReference type="InterPro" id="IPR036291">
    <property type="entry name" value="NAD(P)-bd_dom_sf"/>
</dbReference>
<evidence type="ECO:0000256" key="6">
    <source>
        <dbReference type="ARBA" id="ARBA00023136"/>
    </source>
</evidence>
<comment type="caution">
    <text evidence="10">The sequence shown here is derived from an EMBL/GenBank/DDBJ whole genome shotgun (WGS) entry which is preliminary data.</text>
</comment>
<dbReference type="InterPro" id="IPR020843">
    <property type="entry name" value="ER"/>
</dbReference>
<dbReference type="InterPro" id="IPR047122">
    <property type="entry name" value="Trans-enoyl_RdTase-like"/>
</dbReference>
<evidence type="ECO:0000256" key="7">
    <source>
        <dbReference type="ARBA" id="ARBA00049119"/>
    </source>
</evidence>
<accession>A0A1Q3ETC5</accession>
<dbReference type="Gene3D" id="3.90.180.10">
    <property type="entry name" value="Medium-chain alcohol dehydrogenases, catalytic domain"/>
    <property type="match status" value="1"/>
</dbReference>
<reference evidence="10 11" key="2">
    <citation type="submission" date="2017-02" db="EMBL/GenBank/DDBJ databases">
        <title>A genome survey and senescence transcriptome analysis in Lentinula edodes.</title>
        <authorList>
            <person name="Sakamoto Y."/>
            <person name="Nakade K."/>
            <person name="Sato S."/>
            <person name="Yoshida Y."/>
            <person name="Miyazaki K."/>
            <person name="Natsume S."/>
            <person name="Konno N."/>
        </authorList>
    </citation>
    <scope>NUCLEOTIDE SEQUENCE [LARGE SCALE GENOMIC DNA]</scope>
    <source>
        <strain evidence="10 11">NBRC 111202</strain>
    </source>
</reference>
<evidence type="ECO:0000313" key="10">
    <source>
        <dbReference type="EMBL" id="GAW10481.1"/>
    </source>
</evidence>
<feature type="transmembrane region" description="Helical" evidence="8">
    <location>
        <begin position="625"/>
        <end position="641"/>
    </location>
</feature>
<evidence type="ECO:0000256" key="4">
    <source>
        <dbReference type="ARBA" id="ARBA00022692"/>
    </source>
</evidence>
<evidence type="ECO:0000256" key="8">
    <source>
        <dbReference type="SAM" id="Phobius"/>
    </source>
</evidence>
<comment type="catalytic activity">
    <reaction evidence="7">
        <text>myo-inositol(out) + H(+)(out) = myo-inositol(in) + H(+)(in)</text>
        <dbReference type="Rhea" id="RHEA:60364"/>
        <dbReference type="ChEBI" id="CHEBI:15378"/>
        <dbReference type="ChEBI" id="CHEBI:17268"/>
    </reaction>
</comment>
<dbReference type="InterPro" id="IPR020846">
    <property type="entry name" value="MFS_dom"/>
</dbReference>
<dbReference type="InterPro" id="IPR005829">
    <property type="entry name" value="Sugar_transporter_CS"/>
</dbReference>
<evidence type="ECO:0000256" key="3">
    <source>
        <dbReference type="ARBA" id="ARBA00022448"/>
    </source>
</evidence>
<evidence type="ECO:0000256" key="5">
    <source>
        <dbReference type="ARBA" id="ARBA00022989"/>
    </source>
</evidence>
<sequence>MSQQKALLLEKAKGAFVVSTVPILKPGPGQISIKVIAAALNPVDWKIQAWDFFMKKYPAILGTDIAGDVEEIGEGVEGFSKGDKVFCQGFFVNEMAGFQQYTSIPADIVGKIPSNIDYAQAATIPLGFSTAAIGLLRAQPEGGGLNPTFDLKVNFSGEPAIVVGGSTSVGQYAIQLLNLLGYSTIIAYASARHTEYLKSIGATHVIDRGEIPIGRLAEAAKKIANAPIKIAYNAVGDNDSLAACIAAIVEGGQVADVNPQAKNEDSGNGKRVFAIFGSSHHPPHRDFARIQWKTLPNLVAEGKIVPNRVEKVPNGLAGIDEGLQKLKANKVTERLSVDSVEMGSIVRLERVGLFRNVRVYWLAFIAYWGILLFGYDTGIAGGVVGNLYFEETFGIANSTGTINTKKSDDVSSNVVSVLQAGAFFGALVSAPVSARFGRKWPLFIYTLIFAIGAILTIVPSGSNPGRGLGEIYAGRVISGFGIGAITAVSPAFVSECSPKEVRGRITGLFQVMVASGIMISYFINLGVGLHVKNNPKIWRIPFGLQLVPAGMMALGLLTVKESPRYLASIGRNEEAIDNLAYLRRSPADSESVVLEMAEIQAAIQEERLARVSLGWREAFFGKGNAIRFLIAFMIFLLQQWSGQNSVTYYAPQIFASIGYTGTKNSLLASGILGVVKVVTVSTFVAFGVERFGRKRFLFISSMGMGILFFIIGALLKTHPPPAASANDAPSSPSRASQAMAAMLYLEGVCYVIGWGPLPWIYVSEIFPTRTRHYGLALASASQWLWNFVISKQTPIMKTELGYKLFLMFASVNIGALAVFSLLIPETKGKSLEEMDIMSVKLGFGAVDVEQRQKDIMAQTLIHKQPQRQFPSTRNSISSDNKLSIGNTYLPASSRLLSSAFQNCFG</sequence>
<protein>
    <submittedName>
        <fullName evidence="10">General substrate transporter</fullName>
    </submittedName>
</protein>
<dbReference type="Pfam" id="PF08240">
    <property type="entry name" value="ADH_N"/>
    <property type="match status" value="1"/>
</dbReference>
<evidence type="ECO:0000256" key="2">
    <source>
        <dbReference type="ARBA" id="ARBA00010992"/>
    </source>
</evidence>
<feature type="transmembrane region" description="Helical" evidence="8">
    <location>
        <begin position="442"/>
        <end position="460"/>
    </location>
</feature>
<dbReference type="EMBL" id="BDGU01001782">
    <property type="protein sequence ID" value="GAW10481.1"/>
    <property type="molecule type" value="Genomic_DNA"/>
</dbReference>
<dbReference type="Gene3D" id="1.20.1250.20">
    <property type="entry name" value="MFS general substrate transporter like domains"/>
    <property type="match status" value="1"/>
</dbReference>
<dbReference type="Pfam" id="PF00107">
    <property type="entry name" value="ADH_zinc_N"/>
    <property type="match status" value="1"/>
</dbReference>
<dbReference type="InterPro" id="IPR036259">
    <property type="entry name" value="MFS_trans_sf"/>
</dbReference>
<gene>
    <name evidence="10" type="ORF">LENED_012753</name>
</gene>
<dbReference type="PROSITE" id="PS00216">
    <property type="entry name" value="SUGAR_TRANSPORT_1"/>
    <property type="match status" value="1"/>
</dbReference>
<dbReference type="GO" id="GO:0016020">
    <property type="term" value="C:membrane"/>
    <property type="evidence" value="ECO:0007669"/>
    <property type="project" value="UniProtKB-SubCell"/>
</dbReference>
<dbReference type="FunFam" id="1.20.1250.20:FF:000026">
    <property type="entry name" value="MFS quinate transporter QutD"/>
    <property type="match status" value="1"/>
</dbReference>
<reference evidence="10 11" key="1">
    <citation type="submission" date="2016-08" db="EMBL/GenBank/DDBJ databases">
        <authorList>
            <consortium name="Lentinula edodes genome sequencing consortium"/>
            <person name="Sakamoto Y."/>
            <person name="Nakade K."/>
            <person name="Sato S."/>
            <person name="Yoshida Y."/>
            <person name="Miyazaki K."/>
            <person name="Natsume S."/>
            <person name="Konno N."/>
        </authorList>
    </citation>
    <scope>NUCLEOTIDE SEQUENCE [LARGE SCALE GENOMIC DNA]</scope>
    <source>
        <strain evidence="10 11">NBRC 111202</strain>
    </source>
</reference>
<dbReference type="InterPro" id="IPR003663">
    <property type="entry name" value="Sugar/inositol_transpt"/>
</dbReference>
<comment type="similarity">
    <text evidence="2">Belongs to the major facilitator superfamily. Sugar transporter (TC 2.A.1.1) family.</text>
</comment>
<dbReference type="InterPro" id="IPR013149">
    <property type="entry name" value="ADH-like_C"/>
</dbReference>
<dbReference type="SUPFAM" id="SSF50129">
    <property type="entry name" value="GroES-like"/>
    <property type="match status" value="1"/>
</dbReference>
<feature type="transmembrane region" description="Helical" evidence="8">
    <location>
        <begin position="666"/>
        <end position="688"/>
    </location>
</feature>
<dbReference type="PRINTS" id="PR00171">
    <property type="entry name" value="SUGRTRNSPORT"/>
</dbReference>
<keyword evidence="11" id="KW-1185">Reference proteome</keyword>
<dbReference type="NCBIfam" id="TIGR00879">
    <property type="entry name" value="SP"/>
    <property type="match status" value="1"/>
</dbReference>
<keyword evidence="6 8" id="KW-0472">Membrane</keyword>
<comment type="subcellular location">
    <subcellularLocation>
        <location evidence="1">Membrane</location>
        <topology evidence="1">Multi-pass membrane protein</topology>
    </subcellularLocation>
</comment>
<evidence type="ECO:0000259" key="9">
    <source>
        <dbReference type="PROSITE" id="PS50850"/>
    </source>
</evidence>
<feature type="domain" description="Major facilitator superfamily (MFS) profile" evidence="9">
    <location>
        <begin position="362"/>
        <end position="827"/>
    </location>
</feature>
<dbReference type="GO" id="GO:0016651">
    <property type="term" value="F:oxidoreductase activity, acting on NAD(P)H"/>
    <property type="evidence" value="ECO:0007669"/>
    <property type="project" value="InterPro"/>
</dbReference>
<dbReference type="PROSITE" id="PS50850">
    <property type="entry name" value="MFS"/>
    <property type="match status" value="1"/>
</dbReference>
<feature type="transmembrane region" description="Helical" evidence="8">
    <location>
        <begin position="735"/>
        <end position="761"/>
    </location>
</feature>
<feature type="transmembrane region" description="Helical" evidence="8">
    <location>
        <begin position="695"/>
        <end position="715"/>
    </location>
</feature>
<dbReference type="Pfam" id="PF00083">
    <property type="entry name" value="Sugar_tr"/>
    <property type="match status" value="1"/>
</dbReference>